<dbReference type="EMBL" id="KV429049">
    <property type="protein sequence ID" value="KZT70860.1"/>
    <property type="molecule type" value="Genomic_DNA"/>
</dbReference>
<evidence type="ECO:0000259" key="2">
    <source>
        <dbReference type="Pfam" id="PF01926"/>
    </source>
</evidence>
<gene>
    <name evidence="3" type="ORF">DAEQUDRAFT_810442</name>
</gene>
<dbReference type="Proteomes" id="UP000076727">
    <property type="component" value="Unassembled WGS sequence"/>
</dbReference>
<accession>A0A165RK68</accession>
<dbReference type="InterPro" id="IPR052279">
    <property type="entry name" value="EngB_GTPase"/>
</dbReference>
<evidence type="ECO:0000313" key="4">
    <source>
        <dbReference type="Proteomes" id="UP000076727"/>
    </source>
</evidence>
<dbReference type="Pfam" id="PF01926">
    <property type="entry name" value="MMR_HSR1"/>
    <property type="match status" value="1"/>
</dbReference>
<feature type="region of interest" description="Disordered" evidence="1">
    <location>
        <begin position="224"/>
        <end position="357"/>
    </location>
</feature>
<dbReference type="AlphaFoldDB" id="A0A165RK68"/>
<organism evidence="3 4">
    <name type="scientific">Daedalea quercina L-15889</name>
    <dbReference type="NCBI Taxonomy" id="1314783"/>
    <lineage>
        <taxon>Eukaryota</taxon>
        <taxon>Fungi</taxon>
        <taxon>Dikarya</taxon>
        <taxon>Basidiomycota</taxon>
        <taxon>Agaricomycotina</taxon>
        <taxon>Agaricomycetes</taxon>
        <taxon>Polyporales</taxon>
        <taxon>Fomitopsis</taxon>
    </lineage>
</organism>
<dbReference type="InterPro" id="IPR027417">
    <property type="entry name" value="P-loop_NTPase"/>
</dbReference>
<dbReference type="GO" id="GO:0005525">
    <property type="term" value="F:GTP binding"/>
    <property type="evidence" value="ECO:0007669"/>
    <property type="project" value="InterPro"/>
</dbReference>
<proteinExistence type="predicted"/>
<name>A0A165RK68_9APHY</name>
<dbReference type="InterPro" id="IPR006073">
    <property type="entry name" value="GTP-bd"/>
</dbReference>
<keyword evidence="4" id="KW-1185">Reference proteome</keyword>
<dbReference type="OrthoDB" id="391988at2759"/>
<dbReference type="PANTHER" id="PTHR46498:SF1">
    <property type="entry name" value="GTP-BINDING PROTEIN 8"/>
    <property type="match status" value="1"/>
</dbReference>
<dbReference type="Gene3D" id="3.40.50.300">
    <property type="entry name" value="P-loop containing nucleotide triphosphate hydrolases"/>
    <property type="match status" value="1"/>
</dbReference>
<dbReference type="PANTHER" id="PTHR46498">
    <property type="entry name" value="GTP-BINDING PROTEIN 8"/>
    <property type="match status" value="1"/>
</dbReference>
<dbReference type="GO" id="GO:0005739">
    <property type="term" value="C:mitochondrion"/>
    <property type="evidence" value="ECO:0007669"/>
    <property type="project" value="TreeGrafter"/>
</dbReference>
<dbReference type="SUPFAM" id="SSF52540">
    <property type="entry name" value="P-loop containing nucleoside triphosphate hydrolases"/>
    <property type="match status" value="1"/>
</dbReference>
<protein>
    <recommendedName>
        <fullName evidence="2">G domain-containing protein</fullName>
    </recommendedName>
</protein>
<reference evidence="3 4" key="1">
    <citation type="journal article" date="2016" name="Mol. Biol. Evol.">
        <title>Comparative Genomics of Early-Diverging Mushroom-Forming Fungi Provides Insights into the Origins of Lignocellulose Decay Capabilities.</title>
        <authorList>
            <person name="Nagy L.G."/>
            <person name="Riley R."/>
            <person name="Tritt A."/>
            <person name="Adam C."/>
            <person name="Daum C."/>
            <person name="Floudas D."/>
            <person name="Sun H."/>
            <person name="Yadav J.S."/>
            <person name="Pangilinan J."/>
            <person name="Larsson K.H."/>
            <person name="Matsuura K."/>
            <person name="Barry K."/>
            <person name="Labutti K."/>
            <person name="Kuo R."/>
            <person name="Ohm R.A."/>
            <person name="Bhattacharya S.S."/>
            <person name="Shirouzu T."/>
            <person name="Yoshinaga Y."/>
            <person name="Martin F.M."/>
            <person name="Grigoriev I.V."/>
            <person name="Hibbett D.S."/>
        </authorList>
    </citation>
    <scope>NUCLEOTIDE SEQUENCE [LARGE SCALE GENOMIC DNA]</scope>
    <source>
        <strain evidence="3 4">L-15889</strain>
    </source>
</reference>
<evidence type="ECO:0000313" key="3">
    <source>
        <dbReference type="EMBL" id="KZT70860.1"/>
    </source>
</evidence>
<sequence>MTGGQFYTVLMQQTNKRLPRRLAAGKMKEKQKAKCIKHYRQKEVLFIGYAGCGKSALIKAVVHHHSLITCSLHRNGEIVMILGVGKGKPLGSYPAKFNIVDSAGYNEEHGILVKFFMENRAHLRKVFLLVDASKGLNECDHSMIQSIADRKSARFAIQPILTKADLIEPEARGGISQQIYEVIQKTLPWAPPPIMTCTRKDQIIGIEEIRRSIAQAVDMPYEEAWKSRNGPTTKPADVPETPESVALDDVTNRRGSLTAEDALRTDSAERTEHANTAKRTERTERTYTAKRTERTERTYPTKRSERTDSSRSSSRRDSSRPVRRADNGESTGRRDSSRFDERSSSGRPVTRGFGLAA</sequence>
<dbReference type="STRING" id="1314783.A0A165RK68"/>
<feature type="compositionally biased region" description="Basic and acidic residues" evidence="1">
    <location>
        <begin position="261"/>
        <end position="344"/>
    </location>
</feature>
<feature type="domain" description="G" evidence="2">
    <location>
        <begin position="43"/>
        <end position="149"/>
    </location>
</feature>
<evidence type="ECO:0000256" key="1">
    <source>
        <dbReference type="SAM" id="MobiDB-lite"/>
    </source>
</evidence>